<keyword evidence="13" id="KW-1185">Reference proteome</keyword>
<dbReference type="InterPro" id="IPR002655">
    <property type="entry name" value="Acyl-CoA_oxidase_C"/>
</dbReference>
<proteinExistence type="inferred from homology"/>
<evidence type="ECO:0000256" key="1">
    <source>
        <dbReference type="ARBA" id="ARBA00001974"/>
    </source>
</evidence>
<accession>A0AAN7VFE1</accession>
<dbReference type="PANTHER" id="PTHR10909:SF390">
    <property type="entry name" value="PEROXISOMAL ACYL-COENZYME A OXIDASE 3"/>
    <property type="match status" value="1"/>
</dbReference>
<evidence type="ECO:0000256" key="9">
    <source>
        <dbReference type="PIRSR" id="PIRSR000168-2"/>
    </source>
</evidence>
<evidence type="ECO:0000256" key="5">
    <source>
        <dbReference type="ARBA" id="ARBA00022827"/>
    </source>
</evidence>
<name>A0AAN7VFE1_9COLE</name>
<comment type="similarity">
    <text evidence="3">Belongs to the acyl-CoA oxidase family.</text>
</comment>
<dbReference type="GO" id="GO:0016402">
    <property type="term" value="F:pristanoyl-CoA oxidase activity"/>
    <property type="evidence" value="ECO:0007669"/>
    <property type="project" value="TreeGrafter"/>
</dbReference>
<keyword evidence="6" id="KW-0276">Fatty acid metabolism</keyword>
<sequence length="551" mass="63014">MSELTYFCTKSSVNRQELKSFIYSNVTLELQSKIIEELRKWGASYSESFDYKQIAKHMKQSVANFQNSFAIIRNYKEKSSDEELVQILCCVLGFFDSSASILIPISSIIFCQAIKFMGTEKHLQYYDDAFSGKLIGAFCLTEVGHGSNIKLLQTTATYDSNNDEFVVNTPTFEAAKCWSENLGILATHIILYANLITPDGKRHGLHAFIVSIRNTITLLPHPGIMVSSLGEKIGFNGSDHGFMAFNHYRIPRKALLNKFADVTTEGVYIINKDYEHQQLIASFAILTSQRINSALVGNKNTFDASCTTQGDNYVVIQQTANFLLQIWNMILINQEVNFPMNSANFLSHALKILDFKFKPSALADFIKIDNVLEYYKWLTCYLLKQSYDKVQDLKANGLKKFWGINESQIYYCKELAISYIEHFVIQEVNSQILDAPNASIKQILTKILSLYALWNLQKYVPFFYQGRYAYGPEFAKLVEDSILLLSSDLKDDALSLVDVITIPNDLYFSILDQSHEELYKRMETFMQTQDTYSVPKWIHETKMKNNVSSKL</sequence>
<feature type="domain" description="Acyl-CoA oxidase C-terminal" evidence="10">
    <location>
        <begin position="368"/>
        <end position="540"/>
    </location>
</feature>
<protein>
    <recommendedName>
        <fullName evidence="14">Acyl-coenzyme A oxidase</fullName>
    </recommendedName>
</protein>
<dbReference type="PANTHER" id="PTHR10909">
    <property type="entry name" value="ELECTRON TRANSPORT OXIDOREDUCTASE"/>
    <property type="match status" value="1"/>
</dbReference>
<evidence type="ECO:0000256" key="8">
    <source>
        <dbReference type="ARBA" id="ARBA00023098"/>
    </source>
</evidence>
<evidence type="ECO:0000256" key="3">
    <source>
        <dbReference type="ARBA" id="ARBA00006288"/>
    </source>
</evidence>
<feature type="binding site" evidence="9">
    <location>
        <position position="141"/>
    </location>
    <ligand>
        <name>FAD</name>
        <dbReference type="ChEBI" id="CHEBI:57692"/>
    </ligand>
</feature>
<evidence type="ECO:0000256" key="6">
    <source>
        <dbReference type="ARBA" id="ARBA00022832"/>
    </source>
</evidence>
<dbReference type="Gene3D" id="1.20.140.10">
    <property type="entry name" value="Butyryl-CoA Dehydrogenase, subunit A, domain 3"/>
    <property type="match status" value="1"/>
</dbReference>
<keyword evidence="8" id="KW-0443">Lipid metabolism</keyword>
<dbReference type="PIRSF" id="PIRSF000168">
    <property type="entry name" value="Acyl-CoA_oxidase"/>
    <property type="match status" value="1"/>
</dbReference>
<gene>
    <name evidence="12" type="ORF">RI129_006489</name>
</gene>
<evidence type="ECO:0000259" key="10">
    <source>
        <dbReference type="Pfam" id="PF01756"/>
    </source>
</evidence>
<dbReference type="InterPro" id="IPR006091">
    <property type="entry name" value="Acyl-CoA_Oxase/DH_mid-dom"/>
</dbReference>
<dbReference type="GO" id="GO:0005504">
    <property type="term" value="F:fatty acid binding"/>
    <property type="evidence" value="ECO:0007669"/>
    <property type="project" value="TreeGrafter"/>
</dbReference>
<keyword evidence="7" id="KW-0560">Oxidoreductase</keyword>
<dbReference type="AlphaFoldDB" id="A0AAN7VFE1"/>
<evidence type="ECO:0000259" key="11">
    <source>
        <dbReference type="Pfam" id="PF02770"/>
    </source>
</evidence>
<dbReference type="GO" id="GO:0005777">
    <property type="term" value="C:peroxisome"/>
    <property type="evidence" value="ECO:0007669"/>
    <property type="project" value="InterPro"/>
</dbReference>
<comment type="caution">
    <text evidence="12">The sequence shown here is derived from an EMBL/GenBank/DDBJ whole genome shotgun (WGS) entry which is preliminary data.</text>
</comment>
<organism evidence="12 13">
    <name type="scientific">Pyrocoelia pectoralis</name>
    <dbReference type="NCBI Taxonomy" id="417401"/>
    <lineage>
        <taxon>Eukaryota</taxon>
        <taxon>Metazoa</taxon>
        <taxon>Ecdysozoa</taxon>
        <taxon>Arthropoda</taxon>
        <taxon>Hexapoda</taxon>
        <taxon>Insecta</taxon>
        <taxon>Pterygota</taxon>
        <taxon>Neoptera</taxon>
        <taxon>Endopterygota</taxon>
        <taxon>Coleoptera</taxon>
        <taxon>Polyphaga</taxon>
        <taxon>Elateriformia</taxon>
        <taxon>Elateroidea</taxon>
        <taxon>Lampyridae</taxon>
        <taxon>Lampyrinae</taxon>
        <taxon>Pyrocoelia</taxon>
    </lineage>
</organism>
<dbReference type="FunFam" id="1.20.140.10:FF:000007">
    <property type="entry name" value="Acyl-coenzyme A oxidase"/>
    <property type="match status" value="1"/>
</dbReference>
<reference evidence="12 13" key="1">
    <citation type="journal article" date="2024" name="Insects">
        <title>An Improved Chromosome-Level Genome Assembly of the Firefly Pyrocoelia pectoralis.</title>
        <authorList>
            <person name="Fu X."/>
            <person name="Meyer-Rochow V.B."/>
            <person name="Ballantyne L."/>
            <person name="Zhu X."/>
        </authorList>
    </citation>
    <scope>NUCLEOTIDE SEQUENCE [LARGE SCALE GENOMIC DNA]</scope>
    <source>
        <strain evidence="12">XCY_ONT2</strain>
    </source>
</reference>
<dbReference type="GO" id="GO:0033540">
    <property type="term" value="P:fatty acid beta-oxidation using acyl-CoA oxidase"/>
    <property type="evidence" value="ECO:0007669"/>
    <property type="project" value="TreeGrafter"/>
</dbReference>
<evidence type="ECO:0000256" key="7">
    <source>
        <dbReference type="ARBA" id="ARBA00023002"/>
    </source>
</evidence>
<dbReference type="Proteomes" id="UP001329430">
    <property type="component" value="Chromosome 4"/>
</dbReference>
<evidence type="ECO:0000256" key="2">
    <source>
        <dbReference type="ARBA" id="ARBA00005189"/>
    </source>
</evidence>
<keyword evidence="5 9" id="KW-0274">FAD</keyword>
<evidence type="ECO:0008006" key="14">
    <source>
        <dbReference type="Google" id="ProtNLM"/>
    </source>
</evidence>
<dbReference type="GO" id="GO:0055088">
    <property type="term" value="P:lipid homeostasis"/>
    <property type="evidence" value="ECO:0007669"/>
    <property type="project" value="TreeGrafter"/>
</dbReference>
<dbReference type="FunFam" id="2.40.110.10:FF:000005">
    <property type="entry name" value="Acyl-coenzyme A oxidase"/>
    <property type="match status" value="1"/>
</dbReference>
<dbReference type="SUPFAM" id="SSF56645">
    <property type="entry name" value="Acyl-CoA dehydrogenase NM domain-like"/>
    <property type="match status" value="1"/>
</dbReference>
<keyword evidence="4" id="KW-0285">Flavoprotein</keyword>
<feature type="domain" description="Acyl-CoA oxidase/dehydrogenase middle" evidence="11">
    <location>
        <begin position="137"/>
        <end position="246"/>
    </location>
</feature>
<dbReference type="SUPFAM" id="SSF47203">
    <property type="entry name" value="Acyl-CoA dehydrogenase C-terminal domain-like"/>
    <property type="match status" value="1"/>
</dbReference>
<dbReference type="Gene3D" id="2.40.110.10">
    <property type="entry name" value="Butyryl-CoA Dehydrogenase, subunit A, domain 2"/>
    <property type="match status" value="1"/>
</dbReference>
<evidence type="ECO:0000313" key="13">
    <source>
        <dbReference type="Proteomes" id="UP001329430"/>
    </source>
</evidence>
<dbReference type="InterPro" id="IPR009100">
    <property type="entry name" value="AcylCoA_DH/oxidase_NM_dom_sf"/>
</dbReference>
<dbReference type="EMBL" id="JAVRBK010000004">
    <property type="protein sequence ID" value="KAK5645189.1"/>
    <property type="molecule type" value="Genomic_DNA"/>
</dbReference>
<evidence type="ECO:0000256" key="4">
    <source>
        <dbReference type="ARBA" id="ARBA00022630"/>
    </source>
</evidence>
<evidence type="ECO:0000313" key="12">
    <source>
        <dbReference type="EMBL" id="KAK5645189.1"/>
    </source>
</evidence>
<dbReference type="InterPro" id="IPR046373">
    <property type="entry name" value="Acyl-CoA_Oxase/DH_mid-dom_sf"/>
</dbReference>
<dbReference type="GO" id="GO:0071949">
    <property type="term" value="F:FAD binding"/>
    <property type="evidence" value="ECO:0007669"/>
    <property type="project" value="InterPro"/>
</dbReference>
<dbReference type="Pfam" id="PF02770">
    <property type="entry name" value="Acyl-CoA_dh_M"/>
    <property type="match status" value="1"/>
</dbReference>
<dbReference type="Pfam" id="PF01756">
    <property type="entry name" value="ACOX"/>
    <property type="match status" value="1"/>
</dbReference>
<comment type="pathway">
    <text evidence="2">Lipid metabolism.</text>
</comment>
<dbReference type="InterPro" id="IPR012258">
    <property type="entry name" value="Acyl-CoA_oxidase"/>
</dbReference>
<dbReference type="InterPro" id="IPR036250">
    <property type="entry name" value="AcylCo_DH-like_C"/>
</dbReference>
<comment type="cofactor">
    <cofactor evidence="1">
        <name>FAD</name>
        <dbReference type="ChEBI" id="CHEBI:57692"/>
    </cofactor>
</comment>